<sequence length="318" mass="35977">MNEYIFDYIIGLIAGIVFIPTVYLIIKSFTIQVENETNVLICKFGKLSKVITQPGLHLWIQKVLPWNKIYHVSLKKDFRCFEGIHVNDSLGTTIIIDLWVEFKIYSPEKALFQVENLEKFLQSVLANSATATLGTYEFKKILSSRNQVCAVLKENIKNEAERWGLSIDFIFISKLSLLQDVSQQLMDTIAAQLEKTKADVEEAGRLDAQILEAETASKVASLVAEARGQYSLSVSRAYKKLSNNYKLLEAYKRLYELSLLKPHRTVAFHGFSEHEVKSMEAAMTLPPPFDDGSNSEGAQKSLTLNSTYAKDFNSSRKI</sequence>
<keyword evidence="2" id="KW-0812">Transmembrane</keyword>
<dbReference type="InterPro" id="IPR050710">
    <property type="entry name" value="Band7/mec-2_domain"/>
</dbReference>
<evidence type="ECO:0000313" key="5">
    <source>
        <dbReference type="Proteomes" id="UP000253934"/>
    </source>
</evidence>
<comment type="caution">
    <text evidence="4">The sequence shown here is derived from an EMBL/GenBank/DDBJ whole genome shotgun (WGS) entry which is preliminary data.</text>
</comment>
<keyword evidence="2" id="KW-1133">Transmembrane helix</keyword>
<feature type="domain" description="Band 7" evidence="3">
    <location>
        <begin position="33"/>
        <end position="203"/>
    </location>
</feature>
<evidence type="ECO:0000256" key="2">
    <source>
        <dbReference type="SAM" id="Phobius"/>
    </source>
</evidence>
<keyword evidence="2" id="KW-0472">Membrane</keyword>
<organism evidence="4 5">
    <name type="scientific">Spirobacillus cienkowskii</name>
    <dbReference type="NCBI Taxonomy" id="495820"/>
    <lineage>
        <taxon>Bacteria</taxon>
        <taxon>Pseudomonadati</taxon>
        <taxon>Bdellovibrionota</taxon>
        <taxon>Oligoflexia</taxon>
        <taxon>Silvanigrellales</taxon>
        <taxon>Spirobacillus</taxon>
    </lineage>
</organism>
<gene>
    <name evidence="4" type="ORF">DCC88_10690</name>
</gene>
<evidence type="ECO:0000256" key="1">
    <source>
        <dbReference type="ARBA" id="ARBA00004167"/>
    </source>
</evidence>
<feature type="transmembrane region" description="Helical" evidence="2">
    <location>
        <begin position="6"/>
        <end position="26"/>
    </location>
</feature>
<dbReference type="Proteomes" id="UP000253934">
    <property type="component" value="Unassembled WGS sequence"/>
</dbReference>
<dbReference type="SUPFAM" id="SSF117892">
    <property type="entry name" value="Band 7/SPFH domain"/>
    <property type="match status" value="1"/>
</dbReference>
<accession>A0A369KUG1</accession>
<dbReference type="InterPro" id="IPR001107">
    <property type="entry name" value="Band_7"/>
</dbReference>
<keyword evidence="5" id="KW-1185">Reference proteome</keyword>
<dbReference type="PANTHER" id="PTHR43327">
    <property type="entry name" value="STOMATIN-LIKE PROTEIN 2, MITOCHONDRIAL"/>
    <property type="match status" value="1"/>
</dbReference>
<protein>
    <submittedName>
        <fullName evidence="4">SPFH/Band 7/PHB domain protein</fullName>
    </submittedName>
</protein>
<dbReference type="PANTHER" id="PTHR43327:SF10">
    <property type="entry name" value="STOMATIN-LIKE PROTEIN 2, MITOCHONDRIAL"/>
    <property type="match status" value="1"/>
</dbReference>
<proteinExistence type="predicted"/>
<name>A0A369KUG1_9BACT</name>
<dbReference type="Gene3D" id="3.30.479.30">
    <property type="entry name" value="Band 7 domain"/>
    <property type="match status" value="1"/>
</dbReference>
<evidence type="ECO:0000313" key="4">
    <source>
        <dbReference type="EMBL" id="RDB35354.1"/>
    </source>
</evidence>
<dbReference type="InterPro" id="IPR036013">
    <property type="entry name" value="Band_7/SPFH_dom_sf"/>
</dbReference>
<evidence type="ECO:0000259" key="3">
    <source>
        <dbReference type="Pfam" id="PF01145"/>
    </source>
</evidence>
<dbReference type="AlphaFoldDB" id="A0A369KUG1"/>
<dbReference type="GO" id="GO:0016020">
    <property type="term" value="C:membrane"/>
    <property type="evidence" value="ECO:0007669"/>
    <property type="project" value="UniProtKB-SubCell"/>
</dbReference>
<comment type="subcellular location">
    <subcellularLocation>
        <location evidence="1">Membrane</location>
        <topology evidence="1">Single-pass membrane protein</topology>
    </subcellularLocation>
</comment>
<dbReference type="Pfam" id="PF01145">
    <property type="entry name" value="Band_7"/>
    <property type="match status" value="1"/>
</dbReference>
<dbReference type="EMBL" id="QOVW01000089">
    <property type="protein sequence ID" value="RDB35354.1"/>
    <property type="molecule type" value="Genomic_DNA"/>
</dbReference>
<reference evidence="4" key="1">
    <citation type="submission" date="2018-04" db="EMBL/GenBank/DDBJ databases">
        <title>Draft genome sequence of the Candidatus Spirobacillus cienkowskii, a pathogen of freshwater Daphnia species, reconstructed from hemolymph metagenomic reads.</title>
        <authorList>
            <person name="Bresciani L."/>
            <person name="Lemos L.N."/>
            <person name="Wale N."/>
            <person name="Lin J.Y."/>
            <person name="Fernandes G.R."/>
            <person name="Duffy M.A."/>
            <person name="Rodrigues J.M."/>
        </authorList>
    </citation>
    <scope>NUCLEOTIDE SEQUENCE [LARGE SCALE GENOMIC DNA]</scope>
    <source>
        <strain evidence="4">Binning01</strain>
    </source>
</reference>